<dbReference type="InterPro" id="IPR004273">
    <property type="entry name" value="Dynein_heavy_D6_P-loop"/>
</dbReference>
<evidence type="ECO:0000313" key="17">
    <source>
        <dbReference type="EMBL" id="CDK26410.1"/>
    </source>
</evidence>
<dbReference type="GO" id="GO:0030473">
    <property type="term" value="P:nuclear migration along microtubule"/>
    <property type="evidence" value="ECO:0007669"/>
    <property type="project" value="UniProtKB-ARBA"/>
</dbReference>
<dbReference type="Pfam" id="PF12777">
    <property type="entry name" value="MT"/>
    <property type="match status" value="1"/>
</dbReference>
<dbReference type="InterPro" id="IPR054354">
    <property type="entry name" value="DYNC2H1-like_lid"/>
</dbReference>
<reference evidence="17" key="2">
    <citation type="submission" date="2014-02" db="EMBL/GenBank/DDBJ databases">
        <title>Complete DNA sequence of /Kuraishia capsulata/ illustrates novel genomic features among budding yeasts (/Saccharomycotina/).</title>
        <authorList>
            <person name="Morales L."/>
            <person name="Noel B."/>
            <person name="Porcel B."/>
            <person name="Marcet-Houben M."/>
            <person name="Hullo M-F."/>
            <person name="Sacerdot C."/>
            <person name="Tekaia F."/>
            <person name="Leh-Louis V."/>
            <person name="Despons L."/>
            <person name="Khanna V."/>
            <person name="Aury J-M."/>
            <person name="Barbe V."/>
            <person name="Couloux A."/>
            <person name="Labadie K."/>
            <person name="Pelletier E."/>
            <person name="Souciet J-L."/>
            <person name="Boekhout T."/>
            <person name="Gabaldon T."/>
            <person name="Wincker P."/>
            <person name="Dujon B."/>
        </authorList>
    </citation>
    <scope>NUCLEOTIDE SEQUENCE</scope>
    <source>
        <strain evidence="17">CBS 1993</strain>
    </source>
</reference>
<dbReference type="InterPro" id="IPR024317">
    <property type="entry name" value="Dynein_heavy_chain_D4_dom"/>
</dbReference>
<dbReference type="Gene3D" id="1.10.8.1220">
    <property type="match status" value="1"/>
</dbReference>
<dbReference type="Gene3D" id="1.10.287.2620">
    <property type="match status" value="1"/>
</dbReference>
<keyword evidence="9" id="KW-0067">ATP-binding</keyword>
<dbReference type="InterPro" id="IPR003593">
    <property type="entry name" value="AAA+_ATPase"/>
</dbReference>
<dbReference type="GO" id="GO:0051959">
    <property type="term" value="F:dynein light intermediate chain binding"/>
    <property type="evidence" value="ECO:0007669"/>
    <property type="project" value="InterPro"/>
</dbReference>
<dbReference type="GO" id="GO:0000070">
    <property type="term" value="P:mitotic sister chromatid segregation"/>
    <property type="evidence" value="ECO:0007669"/>
    <property type="project" value="UniProtKB-ARBA"/>
</dbReference>
<dbReference type="InterPro" id="IPR043157">
    <property type="entry name" value="Dynein_AAA1S"/>
</dbReference>
<keyword evidence="8" id="KW-0547">Nucleotide-binding</keyword>
<keyword evidence="11 15" id="KW-0175">Coiled coil</keyword>
<dbReference type="Pfam" id="PF12781">
    <property type="entry name" value="AAA_9"/>
    <property type="match status" value="1"/>
</dbReference>
<dbReference type="Proteomes" id="UP000019384">
    <property type="component" value="Unassembled WGS sequence"/>
</dbReference>
<dbReference type="GO" id="GO:0008569">
    <property type="term" value="F:minus-end-directed microtubule motor activity"/>
    <property type="evidence" value="ECO:0007669"/>
    <property type="project" value="InterPro"/>
</dbReference>
<dbReference type="GO" id="GO:0005524">
    <property type="term" value="F:ATP binding"/>
    <property type="evidence" value="ECO:0007669"/>
    <property type="project" value="UniProtKB-KW"/>
</dbReference>
<dbReference type="Pfam" id="PF12774">
    <property type="entry name" value="AAA_6"/>
    <property type="match status" value="1"/>
</dbReference>
<dbReference type="OrthoDB" id="447173at2759"/>
<dbReference type="InterPro" id="IPR042219">
    <property type="entry name" value="AAA_lid_11_sf"/>
</dbReference>
<dbReference type="Pfam" id="PF12775">
    <property type="entry name" value="AAA_7"/>
    <property type="match status" value="1"/>
</dbReference>
<dbReference type="GO" id="GO:0005938">
    <property type="term" value="C:cell cortex"/>
    <property type="evidence" value="ECO:0007669"/>
    <property type="project" value="UniProtKB-ARBA"/>
</dbReference>
<dbReference type="InterPro" id="IPR042222">
    <property type="entry name" value="Dynein_2_N"/>
</dbReference>
<dbReference type="HOGENOM" id="CLU_000038_7_0_1"/>
<dbReference type="Pfam" id="PF08393">
    <property type="entry name" value="DHC_N2"/>
    <property type="match status" value="1"/>
</dbReference>
<dbReference type="InterPro" id="IPR027417">
    <property type="entry name" value="P-loop_NTPase"/>
</dbReference>
<dbReference type="FunFam" id="1.20.920.20:FF:000002">
    <property type="entry name" value="Cytoplasmic dynein 1 heavy chain"/>
    <property type="match status" value="1"/>
</dbReference>
<name>W6MVP6_9ASCO</name>
<dbReference type="GeneID" id="34519803"/>
<evidence type="ECO:0000256" key="4">
    <source>
        <dbReference type="ARBA" id="ARBA00022197"/>
    </source>
</evidence>
<dbReference type="Pfam" id="PF22597">
    <property type="entry name" value="DYN_lid"/>
    <property type="match status" value="1"/>
</dbReference>
<evidence type="ECO:0000256" key="14">
    <source>
        <dbReference type="ARBA" id="ARBA00033439"/>
    </source>
</evidence>
<evidence type="ECO:0000256" key="11">
    <source>
        <dbReference type="ARBA" id="ARBA00023054"/>
    </source>
</evidence>
<dbReference type="STRING" id="1382522.W6MVP6"/>
<keyword evidence="13" id="KW-0206">Cytoskeleton</keyword>
<dbReference type="Pfam" id="PF03028">
    <property type="entry name" value="Dynein_heavy"/>
    <property type="match status" value="1"/>
</dbReference>
<dbReference type="Gene3D" id="1.10.8.720">
    <property type="entry name" value="Region D6 of dynein motor"/>
    <property type="match status" value="1"/>
</dbReference>
<dbReference type="Gene3D" id="6.10.140.1060">
    <property type="match status" value="1"/>
</dbReference>
<dbReference type="RefSeq" id="XP_022458415.1">
    <property type="nucleotide sequence ID" value="XM_022602629.1"/>
</dbReference>
<evidence type="ECO:0000256" key="1">
    <source>
        <dbReference type="ARBA" id="ARBA00004245"/>
    </source>
</evidence>
<dbReference type="Gene3D" id="1.20.920.20">
    <property type="match status" value="1"/>
</dbReference>
<feature type="domain" description="AAA+ ATPase" evidence="16">
    <location>
        <begin position="2781"/>
        <end position="2922"/>
    </location>
</feature>
<dbReference type="PANTHER" id="PTHR45703:SF36">
    <property type="entry name" value="DYNEIN HEAVY CHAIN, CYTOPLASMIC"/>
    <property type="match status" value="1"/>
</dbReference>
<keyword evidence="7" id="KW-0677">Repeat</keyword>
<dbReference type="Pfam" id="PF17852">
    <property type="entry name" value="Dynein_AAA_lid"/>
    <property type="match status" value="1"/>
</dbReference>
<evidence type="ECO:0000256" key="8">
    <source>
        <dbReference type="ARBA" id="ARBA00022741"/>
    </source>
</evidence>
<evidence type="ECO:0000313" key="18">
    <source>
        <dbReference type="Proteomes" id="UP000019384"/>
    </source>
</evidence>
<dbReference type="InterPro" id="IPR041658">
    <property type="entry name" value="AAA_lid_11"/>
</dbReference>
<dbReference type="InterPro" id="IPR041466">
    <property type="entry name" value="Dynein_AAA5_ext"/>
</dbReference>
<evidence type="ECO:0000256" key="5">
    <source>
        <dbReference type="ARBA" id="ARBA00022490"/>
    </source>
</evidence>
<dbReference type="Gene3D" id="1.20.58.1120">
    <property type="match status" value="1"/>
</dbReference>
<keyword evidence="10" id="KW-0243">Dynein</keyword>
<dbReference type="GO" id="GO:1902850">
    <property type="term" value="P:microtubule cytoskeleton organization involved in mitosis"/>
    <property type="evidence" value="ECO:0007669"/>
    <property type="project" value="UniProtKB-ARBA"/>
</dbReference>
<feature type="domain" description="AAA+ ATPase" evidence="16">
    <location>
        <begin position="2438"/>
        <end position="2588"/>
    </location>
</feature>
<dbReference type="InterPro" id="IPR042228">
    <property type="entry name" value="Dynein_linker_3"/>
</dbReference>
<evidence type="ECO:0000256" key="15">
    <source>
        <dbReference type="SAM" id="Coils"/>
    </source>
</evidence>
<evidence type="ECO:0000256" key="12">
    <source>
        <dbReference type="ARBA" id="ARBA00023175"/>
    </source>
</evidence>
<comment type="similarity">
    <text evidence="2">Belongs to the dynein heavy chain family.</text>
</comment>
<keyword evidence="5" id="KW-0963">Cytoplasm</keyword>
<dbReference type="PANTHER" id="PTHR45703">
    <property type="entry name" value="DYNEIN HEAVY CHAIN"/>
    <property type="match status" value="1"/>
</dbReference>
<evidence type="ECO:0000259" key="16">
    <source>
        <dbReference type="SMART" id="SM00382"/>
    </source>
</evidence>
<evidence type="ECO:0000256" key="7">
    <source>
        <dbReference type="ARBA" id="ARBA00022737"/>
    </source>
</evidence>
<dbReference type="InterPro" id="IPR013602">
    <property type="entry name" value="Dynein_heavy_linker"/>
</dbReference>
<dbReference type="FunFam" id="3.40.50.300:FF:000996">
    <property type="entry name" value="Cytoplasmic dynein heavy chain"/>
    <property type="match status" value="1"/>
</dbReference>
<dbReference type="CDD" id="cd00009">
    <property type="entry name" value="AAA"/>
    <property type="match status" value="2"/>
</dbReference>
<evidence type="ECO:0000256" key="13">
    <source>
        <dbReference type="ARBA" id="ARBA00023212"/>
    </source>
</evidence>
<evidence type="ECO:0000256" key="10">
    <source>
        <dbReference type="ARBA" id="ARBA00023017"/>
    </source>
</evidence>
<dbReference type="FunFam" id="1.10.287.2620:FF:000001">
    <property type="entry name" value="Cytoplasmic dynein heavy chain 1"/>
    <property type="match status" value="1"/>
</dbReference>
<dbReference type="Gene3D" id="1.10.8.710">
    <property type="match status" value="1"/>
</dbReference>
<sequence length="4130" mass="465599">MRSSEESDLEVLDTASLEEYLKKLTHTFEHPSTIIDTQDNERILQQFIRNPLSSSLFVGEKVRNSDLARQWYISGNLSDVSDTTSLVVIIKARGPILAATPIESQLQIVEFPNTATRQGSFEALKSLVNLAVAPYFNALAVNTGSNIQRESNSYGVAKRKIHDLAVSLEQLEQFIKVPDLSLTVHPKIREYMDYEEHKENVDENELLGDSSFLNDLQSIVNDWVKSVQLVSRMNHDPLDGSVEDEINFWSEKESALLAVQSQLSSPAVLTTLDLLRKAKRFHATVSFVSDTGVQDALSIAGRYNQLLIDLPIQQFSSSATIESLRDAVSQVFAHMKRLRVIEYPVDLAVRLVESFTGDISFKLREILSKDSILKMDYQVFTPYSRKLQAFFLEIDDWIKEFTQLCRELIRKRSEKYVSLRISSRVVEVQELAKSVINFRAEHQKSLELMQRASLELGHEDVNIEREITKIYVEMQEQDPFGKTSHSEWENSLSLYSEKIESLEKILILGIKGLLSRARSSQEMFSVFQKCEFLLEKLSIRHALQEYQFQLLSILKQEVDTLRRSSIENKESQLLLLQREVPEAVKQILVASQVENHCDELQSRLSLVLGPQWESYPDGRKVVADLEILRGHFNSKSQFQKWCSERTPTASDLSLAEDFILHIKKVDSSFELYCPFDRKFLFLIDEIRALRALGFTIPTRISSIAADTKLIYPYHVSVLESLELFKSVTSDCLILGDLTVLLSHSVDGIYSTIQVLSEGKWNHIGRAVELQSHSELKMLEELRTLKALDDFPVQIRDHLLKMEKLTLVADRVSSLHSQISQLNSFTSQTLKAILSTLQDEINELYFEGFANIDEYVGVANERLKESLISLSNNTLRASISALETGSGSDWMQTFTHWFSIDGQKMTCSPPLEYTKAHWSSHIQQTLEIILEQPMLSTPGGQDEGTKRLFGIQSLFPAVHEVLSQLHDTLEAYYLLVNDYWNSWLRLQTLWEYSIEEILENLADDISAWVDALVELKNLKLLFEGDGHVTFGAIKVDISLLKENAESKHSSLTKALASRFAEVVGFHVSKTGSFLTSIQAELDASTMDISSANSIIALIVVLKKFSSQESSLKSTLDNILRGDSLLRSYNFRISWSSSDLVESQFEAVVAAVKAKRSLLVENSNEVSTKIKLEYDRVINEIDAVEGNWLKQKASHVDVPSSDALSGLATFEKALISLLGRMDSVCMACEFMNLQFSFTDSIPNILRELQDLRAVWSSLDSLTVIIDDCGKLLWNQIDHTLLESKFNDAVNLADSMPIRVKRHPAFQTIKSSIQSYQKTINLVLTLASESFKERHWRILYQKLHVQYLSPHTRTLEDVWKLNLADNAQVIQLVVDQAHGEATVEKSLAEVNEKWTNVGFEFFEFDSGVKLVKGWEDLFDLCSNDLSLLESMRTSQFYDLFEQQATVWEEKLNRIFAILHSWVDVQRHWIQLHGAFSKNKDIKALLPIGAMRYQNLGADLFSLLQPIYTSGLVVDILEVKDIEQKLEALLTSLKSIHQILNDYLDRQRESWPRFYFLNNEDLLDIVGNANTLSIIGHHIAKMFSGISNLITDETFDRISGVVSPEGEVLSLKLPILYKERTLIGWLTELEQSVKYTLSCCLEDSINELNSLLTQDNKGDSIRVWVDRYPCQVLILTVQVIFTQFLETDSTSLGVHVSSMLNISAGGVKDATTFVTRRKLENLIIELVHYNDVLSRMERKTVSLEFVQRFYYDASVKDIPDRLTVTLGTATLNYGFEYWGLPLRLVYTPLMEKSFLAMTEALDEKKGGSLVGPAGSGKTESVKALGQNLGRMVLVFCCDESFDHVAMSRILTGVCKVGVWGCFDEFNRLDVNTLSAVATQIEQIENALSSGNSRPIELNGGAISVDPSSGLFITSNPDYAGRSELPENLKVQYRTMIVSKPDTEVIADVLLRCQGFFHSSMLARNLHKLFVDLASQCSKQTHYDFGLRALKSVVMNVRFDSHDMEHSSVYSESLAVLESLTNTVLPKLISEDVGFFVESVKSFNASYETITSSTKLVNSLENYVKENHLKVTENWMRKASQLYEIQKRHKGIILFGEQGIGKTVLLSSVMAASEKLTCRPHKRYTIDPKVLSKNSLYGSFDPATREWKDGIFTRILRETVVDNGSVICWIVFDGDVDPDWVESLNSVLDDNGTLTLANGERLVVPPELKIFFEVDSLKSATPATVSRCGIVWLGDVFPSVNYIYEMSLTKMRLDALDTHTSGVLSHDTLQYVHDCYNGSCCEVLKSESLNDIFSIAQSVPHVMEFGAVASAKRLLTMLRAYRERLIAFVLSHPSHSGRDFSAYSKRSALLATIWAFTGDLPSESKSSLERNILNQSIFASIGPEDGSLASHYDLELPAGNWISWATKVPETNLAVHQVLDPSIIIPTPETVKHASYIDDVIKQHCPLILCGPPGSGKTMLVLSALSHSSDFDFLGLNFSKDTTPDLILGALEHHCSYKSTARGLVLSPKQSGKWIVMFCDEINLPSLDAYGTQHTVSLLRQIIEHGGFWRPSDQAWVHLKNVQFVGACNPPTDSGRNPLSPRFLRHFSIILMDYPGRESLSHIYRTFIKTTLKLSPGLVALAGELTEGMIRFYEESKLKFSPMQHSHYVFSPRELTRWVRGIFEALKSSQDELDLEGLVRLWAHEALRLFQDRLVTQSEKDWSFDTLKGVVGSIFDSIDIERALKQPILFSDWLSFSYSPATHSQLRSFLRAKLRIFCEEELSVNLILYDELIEHVLRINRVLRQPQGHMMLVGPTGSGKTTITKFVAWMNGIEFAHLTPSRAYSLSDFDSMLRDLIKRCGVEGRKSCLLIDDSAVLSPVFLERLNTLLANAEIPGLFEGEDLVLLIANCRDKARSSGVLCESEADAQQWLRERVAANIHIVLTTSDPDEKHSTQFMSSPALFNRFVVDWMGDWSDVTLREVSGECAAAIPISSDERELLVEASVVIHRTSQLVSGTQFCTPTKFLCFLESFERNLRTKGQSITEQHHRVNLGLDKLRESLVMVKELKNGLSAKRSELHEKDREASYMLEKILAEQSEAEKKQEASLELQVALKAQEEDVAAQKYVVEEELSLAEPAVIEAQSGVRNIKKQHLTELRAMLNPPEPVKITLESVCILLGYGVETWRDVQLVVRKDDFIASIVNFDNEVQLTPDILSYMEEVYLSRPDYNYEAVNRASKACGPLLGWVVAQIKYASVLERIGPLREEVQALEVEANHARAKVIAVDGMISDLKQSIESYKNAYGDIVREAERIKSQVTDVEEKVSRSFGLLESLSSERARWAASIEVFRTERACLVGNSLLIGASLAYFGDKDQGQRVDLMKRWSSELLRLNSTFSENISLSKSLASSSEILSWRKDGLQDEELFVENTIIMKTLKDRFNFLVDPSGSMIAFLSEYVKPKKLIVTSFLNRSFTKQLENSMRFGSALLITDGEYYDPIINRIISREFFNRGTRTMVKVGEADVDISAEFQLYIHTRDSTYPVPAFVASRTNFVNFSFSFASMESQALNMILSAERPDIENQKEESVRVQGEYKVRLQSLEDKLLQSLAESDDRVLENRQLWDLLSSLKTEAGDLSKKIAQTADVVMNITSISDIYRPLASGYALLFELLTKLQSISPFYQIPITFYNTAFMDALGSRSQSSGNRVQDLLESFGRVLYQRLGASVFYEDHMLVAMILLFTALKVTEEQEANIFMRILQSFTEREDIRFTKLKDWLDIELDVSSDGLTGDVDEPSAGYETLKSNTPLALLIKAAVQKNSSPGLLRVAIQSFPGFDLAFSNSYTLENVIQEDLPLSMPLLICSPDKYDARIKLNQLAKLLNKSLVSTSMGSSEGEAEATKNVVSGAKNGRWVLIQNIHMAPNWVSYLEKTLGNLQYSPGFKLFLTCTSSTDLPLSLLKAARIVAVKTEPGIKNLFATSFFSTIGFGSDAQTPEVAHMYLLLCWFHCIVLERLMYLPVGWSKAYDFGESDLLSAKFVVDCYLRSNEVNGSLDHLEWSGIAYLIGTIVYGGKIDSADDLKSLEQLAQHVFSRNSTNHGFSLVQNSALPLLPVKMDIESIREWAENLPVLTPVSWLGIPESAEVDAKWEENRIVAQKATKILGQ</sequence>
<proteinExistence type="inferred from homology"/>
<dbReference type="Pfam" id="PF08385">
    <property type="entry name" value="DHC_N1"/>
    <property type="match status" value="1"/>
</dbReference>
<dbReference type="Gene3D" id="3.40.50.300">
    <property type="entry name" value="P-loop containing nucleotide triphosphate hydrolases"/>
    <property type="match status" value="5"/>
</dbReference>
<feature type="coiled-coil region" evidence="15">
    <location>
        <begin position="3039"/>
        <end position="3094"/>
    </location>
</feature>
<dbReference type="Gene3D" id="3.20.180.20">
    <property type="entry name" value="Dynein heavy chain, N-terminal domain 2"/>
    <property type="match status" value="1"/>
</dbReference>
<dbReference type="Pfam" id="PF12780">
    <property type="entry name" value="AAA_8"/>
    <property type="match status" value="1"/>
</dbReference>
<dbReference type="GO" id="GO:0045505">
    <property type="term" value="F:dynein intermediate chain binding"/>
    <property type="evidence" value="ECO:0007669"/>
    <property type="project" value="InterPro"/>
</dbReference>
<reference evidence="17" key="1">
    <citation type="submission" date="2013-12" db="EMBL/GenBank/DDBJ databases">
        <authorList>
            <person name="Genoscope - CEA"/>
        </authorList>
    </citation>
    <scope>NUCLEOTIDE SEQUENCE</scope>
    <source>
        <strain evidence="17">CBS 1993</strain>
    </source>
</reference>
<keyword evidence="6" id="KW-0493">Microtubule</keyword>
<gene>
    <name evidence="17" type="ORF">KUCA_T00002382001</name>
</gene>
<protein>
    <recommendedName>
        <fullName evidence="4">Dynein heavy chain, cytoplasmic</fullName>
    </recommendedName>
    <alternativeName>
        <fullName evidence="14">Dynein heavy chain, cytosolic</fullName>
    </alternativeName>
</protein>
<organism evidence="17 18">
    <name type="scientific">Kuraishia capsulata CBS 1993</name>
    <dbReference type="NCBI Taxonomy" id="1382522"/>
    <lineage>
        <taxon>Eukaryota</taxon>
        <taxon>Fungi</taxon>
        <taxon>Dikarya</taxon>
        <taxon>Ascomycota</taxon>
        <taxon>Saccharomycotina</taxon>
        <taxon>Pichiomycetes</taxon>
        <taxon>Pichiales</taxon>
        <taxon>Pichiaceae</taxon>
        <taxon>Kuraishia</taxon>
    </lineage>
</organism>
<dbReference type="InterPro" id="IPR035706">
    <property type="entry name" value="AAA_9"/>
</dbReference>
<dbReference type="SMART" id="SM00382">
    <property type="entry name" value="AAA"/>
    <property type="match status" value="3"/>
</dbReference>
<dbReference type="GO" id="GO:0005816">
    <property type="term" value="C:spindle pole body"/>
    <property type="evidence" value="ECO:0007669"/>
    <property type="project" value="UniProtKB-ARBA"/>
</dbReference>
<dbReference type="EMBL" id="HG793127">
    <property type="protein sequence ID" value="CDK26410.1"/>
    <property type="molecule type" value="Genomic_DNA"/>
</dbReference>
<dbReference type="Gene3D" id="1.20.920.30">
    <property type="match status" value="1"/>
</dbReference>
<dbReference type="SUPFAM" id="SSF52540">
    <property type="entry name" value="P-loop containing nucleoside triphosphate hydrolases"/>
    <property type="match status" value="4"/>
</dbReference>
<evidence type="ECO:0000256" key="3">
    <source>
        <dbReference type="ARBA" id="ARBA00011655"/>
    </source>
</evidence>
<dbReference type="InterPro" id="IPR013594">
    <property type="entry name" value="Dynein_heavy_tail"/>
</dbReference>
<dbReference type="InterPro" id="IPR026983">
    <property type="entry name" value="DHC"/>
</dbReference>
<keyword evidence="12" id="KW-0505">Motor protein</keyword>
<evidence type="ECO:0000256" key="6">
    <source>
        <dbReference type="ARBA" id="ARBA00022701"/>
    </source>
</evidence>
<evidence type="ECO:0000256" key="2">
    <source>
        <dbReference type="ARBA" id="ARBA00008887"/>
    </source>
</evidence>
<dbReference type="InterPro" id="IPR035699">
    <property type="entry name" value="AAA_6"/>
</dbReference>
<dbReference type="GO" id="GO:0000235">
    <property type="term" value="C:astral microtubule"/>
    <property type="evidence" value="ECO:0007669"/>
    <property type="project" value="UniProtKB-ARBA"/>
</dbReference>
<feature type="domain" description="AAA+ ATPase" evidence="16">
    <location>
        <begin position="1799"/>
        <end position="1937"/>
    </location>
</feature>
<comment type="subcellular location">
    <subcellularLocation>
        <location evidence="1">Cytoplasm</location>
        <location evidence="1">Cytoskeleton</location>
    </subcellularLocation>
</comment>
<dbReference type="InterPro" id="IPR024743">
    <property type="entry name" value="Dynein_HC_stalk"/>
</dbReference>
<dbReference type="Gene3D" id="1.10.472.130">
    <property type="match status" value="1"/>
</dbReference>
<comment type="subunit">
    <text evidence="3">Consists of at least two heavy chains and a number of intermediate and light chains.</text>
</comment>
<keyword evidence="18" id="KW-1185">Reference proteome</keyword>
<dbReference type="Pfam" id="PF18198">
    <property type="entry name" value="AAA_lid_11"/>
    <property type="match status" value="1"/>
</dbReference>
<evidence type="ECO:0000256" key="9">
    <source>
        <dbReference type="ARBA" id="ARBA00022840"/>
    </source>
</evidence>
<dbReference type="GO" id="GO:0005868">
    <property type="term" value="C:cytoplasmic dynein complex"/>
    <property type="evidence" value="ECO:0007669"/>
    <property type="project" value="UniProtKB-ARBA"/>
</dbReference>
<accession>W6MVP6</accession>
<dbReference type="Gene3D" id="1.20.140.100">
    <property type="entry name" value="Dynein heavy chain, N-terminal domain 2"/>
    <property type="match status" value="1"/>
</dbReference>